<comment type="subcellular location">
    <subcellularLocation>
        <location evidence="2">Cell membrane</location>
    </subcellularLocation>
</comment>
<dbReference type="Proteomes" id="UP000242263">
    <property type="component" value="Unassembled WGS sequence"/>
</dbReference>
<dbReference type="InterPro" id="IPR003594">
    <property type="entry name" value="HATPase_dom"/>
</dbReference>
<organism evidence="11 12">
    <name type="scientific">Alloscardovia omnicolens</name>
    <dbReference type="NCBI Taxonomy" id="419015"/>
    <lineage>
        <taxon>Bacteria</taxon>
        <taxon>Bacillati</taxon>
        <taxon>Actinomycetota</taxon>
        <taxon>Actinomycetes</taxon>
        <taxon>Bifidobacteriales</taxon>
        <taxon>Bifidobacteriaceae</taxon>
        <taxon>Alloscardovia</taxon>
    </lineage>
</organism>
<dbReference type="Pfam" id="PF02518">
    <property type="entry name" value="HATPase_c"/>
    <property type="match status" value="1"/>
</dbReference>
<dbReference type="InterPro" id="IPR003661">
    <property type="entry name" value="HisK_dim/P_dom"/>
</dbReference>
<dbReference type="SMART" id="SM00387">
    <property type="entry name" value="HATPase_c"/>
    <property type="match status" value="1"/>
</dbReference>
<evidence type="ECO:0000256" key="7">
    <source>
        <dbReference type="ARBA" id="ARBA00023012"/>
    </source>
</evidence>
<keyword evidence="6" id="KW-0418">Kinase</keyword>
<keyword evidence="9" id="KW-0472">Membrane</keyword>
<comment type="catalytic activity">
    <reaction evidence="1">
        <text>ATP + protein L-histidine = ADP + protein N-phospho-L-histidine.</text>
        <dbReference type="EC" id="2.7.13.3"/>
    </reaction>
</comment>
<dbReference type="SUPFAM" id="SSF47384">
    <property type="entry name" value="Homodimeric domain of signal transducing histidine kinase"/>
    <property type="match status" value="1"/>
</dbReference>
<evidence type="ECO:0000256" key="1">
    <source>
        <dbReference type="ARBA" id="ARBA00000085"/>
    </source>
</evidence>
<dbReference type="AlphaFoldDB" id="A0A2I1M3D8"/>
<dbReference type="GO" id="GO:0016036">
    <property type="term" value="P:cellular response to phosphate starvation"/>
    <property type="evidence" value="ECO:0007669"/>
    <property type="project" value="TreeGrafter"/>
</dbReference>
<evidence type="ECO:0000313" key="11">
    <source>
        <dbReference type="EMBL" id="PKZ14640.1"/>
    </source>
</evidence>
<dbReference type="SUPFAM" id="SSF55874">
    <property type="entry name" value="ATPase domain of HSP90 chaperone/DNA topoisomerase II/histidine kinase"/>
    <property type="match status" value="1"/>
</dbReference>
<reference evidence="11 12" key="1">
    <citation type="submission" date="2017-12" db="EMBL/GenBank/DDBJ databases">
        <title>Phylogenetic diversity of female urinary microbiome.</title>
        <authorList>
            <person name="Thomas-White K."/>
            <person name="Wolfe A.J."/>
        </authorList>
    </citation>
    <scope>NUCLEOTIDE SEQUENCE [LARGE SCALE GENOMIC DNA]</scope>
    <source>
        <strain evidence="11 12">UMB0064</strain>
    </source>
</reference>
<evidence type="ECO:0000313" key="12">
    <source>
        <dbReference type="Proteomes" id="UP000242263"/>
    </source>
</evidence>
<evidence type="ECO:0000256" key="3">
    <source>
        <dbReference type="ARBA" id="ARBA00012438"/>
    </source>
</evidence>
<dbReference type="Gene3D" id="1.10.287.130">
    <property type="match status" value="1"/>
</dbReference>
<evidence type="ECO:0000256" key="6">
    <source>
        <dbReference type="ARBA" id="ARBA00022777"/>
    </source>
</evidence>
<feature type="transmembrane region" description="Helical" evidence="9">
    <location>
        <begin position="12"/>
        <end position="33"/>
    </location>
</feature>
<dbReference type="SMART" id="SM00388">
    <property type="entry name" value="HisKA"/>
    <property type="match status" value="1"/>
</dbReference>
<dbReference type="PANTHER" id="PTHR45453">
    <property type="entry name" value="PHOSPHATE REGULON SENSOR PROTEIN PHOR"/>
    <property type="match status" value="1"/>
</dbReference>
<evidence type="ECO:0000256" key="2">
    <source>
        <dbReference type="ARBA" id="ARBA00004236"/>
    </source>
</evidence>
<keyword evidence="7" id="KW-0902">Two-component regulatory system</keyword>
<comment type="caution">
    <text evidence="11">The sequence shown here is derived from an EMBL/GenBank/DDBJ whole genome shotgun (WGS) entry which is preliminary data.</text>
</comment>
<dbReference type="PANTHER" id="PTHR45453:SF1">
    <property type="entry name" value="PHOSPHATE REGULON SENSOR PROTEIN PHOR"/>
    <property type="match status" value="1"/>
</dbReference>
<gene>
    <name evidence="11" type="ORF">CYJ32_06825</name>
</gene>
<dbReference type="GO" id="GO:0005886">
    <property type="term" value="C:plasma membrane"/>
    <property type="evidence" value="ECO:0007669"/>
    <property type="project" value="UniProtKB-SubCell"/>
</dbReference>
<dbReference type="EMBL" id="PKGU01000004">
    <property type="protein sequence ID" value="PKZ14640.1"/>
    <property type="molecule type" value="Genomic_DNA"/>
</dbReference>
<dbReference type="InterPro" id="IPR036097">
    <property type="entry name" value="HisK_dim/P_sf"/>
</dbReference>
<protein>
    <recommendedName>
        <fullName evidence="8">Sensor-like histidine kinase SenX3</fullName>
        <ecNumber evidence="3">2.7.13.3</ecNumber>
    </recommendedName>
</protein>
<keyword evidence="9" id="KW-1133">Transmembrane helix</keyword>
<evidence type="ECO:0000256" key="4">
    <source>
        <dbReference type="ARBA" id="ARBA00022553"/>
    </source>
</evidence>
<dbReference type="GO" id="GO:0004721">
    <property type="term" value="F:phosphoprotein phosphatase activity"/>
    <property type="evidence" value="ECO:0007669"/>
    <property type="project" value="TreeGrafter"/>
</dbReference>
<keyword evidence="5" id="KW-0808">Transferase</keyword>
<feature type="transmembrane region" description="Helical" evidence="9">
    <location>
        <begin position="152"/>
        <end position="174"/>
    </location>
</feature>
<dbReference type="InterPro" id="IPR050351">
    <property type="entry name" value="BphY/WalK/GraS-like"/>
</dbReference>
<evidence type="ECO:0000256" key="9">
    <source>
        <dbReference type="SAM" id="Phobius"/>
    </source>
</evidence>
<dbReference type="Pfam" id="PF00512">
    <property type="entry name" value="HisKA"/>
    <property type="match status" value="1"/>
</dbReference>
<sequence length="406" mass="46385">MAKKSSHHSQLLFITLALFCTVILANLCILFVLTNQAQTTTTKNTETTLLSELNSSSSYTVSDEITRELDDNKQFAMIINPEGTVVWSYNMPSPLGKEYSLSDVARFSRYYLDDYPVHIYALKNSHLLVVGSAKNSIWKYQLEYNIFAMKHLITFLPVLLTADVIIMIAVPLWIQRRWMKSREHERTEWIAGVSHDIRTPLTLILGQADALARHYDNNPEVQHKAQIIEQQSLRLRDLISNLNLSNKLTYGHCEISKEKINLPRLLRHIVSEVMNRVDTEKFKIDLSTAPHVYQVTIMADAQLTQRMIENLINNSLHHNPDGCIIRITVKPSTHGSEHYILSIEDNGVGVSDQQLIDFNSHSIQQTTSSAEHGLGISIVRHISRLHSWHIHFQNIEPHGLRCTVNI</sequence>
<dbReference type="CDD" id="cd00082">
    <property type="entry name" value="HisKA"/>
    <property type="match status" value="1"/>
</dbReference>
<dbReference type="GO" id="GO:0000155">
    <property type="term" value="F:phosphorelay sensor kinase activity"/>
    <property type="evidence" value="ECO:0007669"/>
    <property type="project" value="InterPro"/>
</dbReference>
<evidence type="ECO:0000259" key="10">
    <source>
        <dbReference type="PROSITE" id="PS50109"/>
    </source>
</evidence>
<dbReference type="InterPro" id="IPR005467">
    <property type="entry name" value="His_kinase_dom"/>
</dbReference>
<accession>A0A2I1M3D8</accession>
<keyword evidence="4" id="KW-0597">Phosphoprotein</keyword>
<keyword evidence="9" id="KW-0812">Transmembrane</keyword>
<dbReference type="PROSITE" id="PS50109">
    <property type="entry name" value="HIS_KIN"/>
    <property type="match status" value="1"/>
</dbReference>
<evidence type="ECO:0000256" key="5">
    <source>
        <dbReference type="ARBA" id="ARBA00022679"/>
    </source>
</evidence>
<evidence type="ECO:0000256" key="8">
    <source>
        <dbReference type="ARBA" id="ARBA00039401"/>
    </source>
</evidence>
<dbReference type="InterPro" id="IPR036890">
    <property type="entry name" value="HATPase_C_sf"/>
</dbReference>
<name>A0A2I1M3D8_9BIFI</name>
<dbReference type="EC" id="2.7.13.3" evidence="3"/>
<dbReference type="Gene3D" id="3.30.565.10">
    <property type="entry name" value="Histidine kinase-like ATPase, C-terminal domain"/>
    <property type="match status" value="1"/>
</dbReference>
<proteinExistence type="predicted"/>
<feature type="domain" description="Histidine kinase" evidence="10">
    <location>
        <begin position="192"/>
        <end position="406"/>
    </location>
</feature>
<dbReference type="RefSeq" id="WP_101541535.1">
    <property type="nucleotide sequence ID" value="NZ_PKGU01000004.1"/>
</dbReference>